<gene>
    <name evidence="1" type="ORF">Din_004040</name>
</gene>
<dbReference type="AlphaFoldDB" id="A0A5B6YSH5"/>
<name>A0A5B6YSH5_DAVIN</name>
<evidence type="ECO:0000313" key="1">
    <source>
        <dbReference type="EMBL" id="MPA34599.1"/>
    </source>
</evidence>
<reference evidence="1" key="1">
    <citation type="submission" date="2019-08" db="EMBL/GenBank/DDBJ databases">
        <title>Reference gene set and small RNA set construction with multiple tissues from Davidia involucrata Baill.</title>
        <authorList>
            <person name="Yang H."/>
            <person name="Zhou C."/>
            <person name="Li G."/>
            <person name="Wang J."/>
            <person name="Gao P."/>
            <person name="Wang M."/>
            <person name="Wang R."/>
            <person name="Zhao Y."/>
        </authorList>
    </citation>
    <scope>NUCLEOTIDE SEQUENCE</scope>
    <source>
        <tissue evidence="1">Mixed with DoveR01_LX</tissue>
    </source>
</reference>
<organism evidence="1">
    <name type="scientific">Davidia involucrata</name>
    <name type="common">Dove tree</name>
    <dbReference type="NCBI Taxonomy" id="16924"/>
    <lineage>
        <taxon>Eukaryota</taxon>
        <taxon>Viridiplantae</taxon>
        <taxon>Streptophyta</taxon>
        <taxon>Embryophyta</taxon>
        <taxon>Tracheophyta</taxon>
        <taxon>Spermatophyta</taxon>
        <taxon>Magnoliopsida</taxon>
        <taxon>eudicotyledons</taxon>
        <taxon>Gunneridae</taxon>
        <taxon>Pentapetalae</taxon>
        <taxon>asterids</taxon>
        <taxon>Cornales</taxon>
        <taxon>Nyssaceae</taxon>
        <taxon>Davidia</taxon>
    </lineage>
</organism>
<protein>
    <submittedName>
        <fullName evidence="1">Uncharacterized protein</fullName>
    </submittedName>
</protein>
<accession>A0A5B6YSH5</accession>
<proteinExistence type="predicted"/>
<dbReference type="EMBL" id="GHES01004040">
    <property type="protein sequence ID" value="MPA34599.1"/>
    <property type="molecule type" value="Transcribed_RNA"/>
</dbReference>
<sequence length="333" mass="38502">MFFFSFLLDCIYIFFLRVWSRLHCYLVDWTPKQSIFKLIAVLCLPQMKVPLDVNRLLAWNTKEVNEIFNHYAMEGKFIEMAALLMVAREKVMASSMFQCKDSFGLDGMVMIRRSILQEIALLTDEEIKSTGNSRNCKSVRMLKNMKAMMKFSLMLLEVFERAGDAIETYRQAVQSEMPTEKLVKDIKALLEEAGFVLKDNDIDLSNINCGRENIYVATKVLEQRSTFGSQLQDLRMQLHSPSGSFREENDPVTNQVNEPSWSISRFSPFGHLFCTLQCCHIIHYGLQMVDIQFHVPLLSTLLLRRQSHQSKFRLHIFYQAGNSSPLHLQSRGG</sequence>